<dbReference type="EMBL" id="CAMXCT010003127">
    <property type="protein sequence ID" value="CAI4002601.1"/>
    <property type="molecule type" value="Genomic_DNA"/>
</dbReference>
<reference evidence="5" key="2">
    <citation type="submission" date="2024-04" db="EMBL/GenBank/DDBJ databases">
        <authorList>
            <person name="Chen Y."/>
            <person name="Shah S."/>
            <person name="Dougan E. K."/>
            <person name="Thang M."/>
            <person name="Chan C."/>
        </authorList>
    </citation>
    <scope>NUCLEOTIDE SEQUENCE [LARGE SCALE GENOMIC DNA]</scope>
</reference>
<dbReference type="EMBL" id="CAMXCT030003127">
    <property type="protein sequence ID" value="CAL4789913.1"/>
    <property type="molecule type" value="Genomic_DNA"/>
</dbReference>
<keyword evidence="7" id="KW-1185">Reference proteome</keyword>
<keyword evidence="1" id="KW-0863">Zinc-finger</keyword>
<feature type="compositionally biased region" description="Basic and acidic residues" evidence="2">
    <location>
        <begin position="39"/>
        <end position="50"/>
    </location>
</feature>
<feature type="compositionally biased region" description="Polar residues" evidence="2">
    <location>
        <begin position="70"/>
        <end position="83"/>
    </location>
</feature>
<dbReference type="Proteomes" id="UP001152797">
    <property type="component" value="Unassembled WGS sequence"/>
</dbReference>
<feature type="region of interest" description="Disordered" evidence="2">
    <location>
        <begin position="124"/>
        <end position="144"/>
    </location>
</feature>
<evidence type="ECO:0000313" key="6">
    <source>
        <dbReference type="EMBL" id="CAL4789913.1"/>
    </source>
</evidence>
<dbReference type="SUPFAM" id="SSF53098">
    <property type="entry name" value="Ribonuclease H-like"/>
    <property type="match status" value="1"/>
</dbReference>
<feature type="region of interest" description="Disordered" evidence="2">
    <location>
        <begin position="1"/>
        <end position="83"/>
    </location>
</feature>
<accession>A0A9P1D490</accession>
<evidence type="ECO:0000313" key="5">
    <source>
        <dbReference type="EMBL" id="CAL1155976.1"/>
    </source>
</evidence>
<dbReference type="EMBL" id="CAMXCT020003127">
    <property type="protein sequence ID" value="CAL1155976.1"/>
    <property type="molecule type" value="Genomic_DNA"/>
</dbReference>
<reference evidence="4" key="1">
    <citation type="submission" date="2022-10" db="EMBL/GenBank/DDBJ databases">
        <authorList>
            <person name="Chen Y."/>
            <person name="Dougan E. K."/>
            <person name="Chan C."/>
            <person name="Rhodes N."/>
            <person name="Thang M."/>
        </authorList>
    </citation>
    <scope>NUCLEOTIDE SEQUENCE</scope>
</reference>
<organism evidence="4">
    <name type="scientific">Cladocopium goreaui</name>
    <dbReference type="NCBI Taxonomy" id="2562237"/>
    <lineage>
        <taxon>Eukaryota</taxon>
        <taxon>Sar</taxon>
        <taxon>Alveolata</taxon>
        <taxon>Dinophyceae</taxon>
        <taxon>Suessiales</taxon>
        <taxon>Symbiodiniaceae</taxon>
        <taxon>Cladocopium</taxon>
    </lineage>
</organism>
<feature type="region of interest" description="Disordered" evidence="2">
    <location>
        <begin position="894"/>
        <end position="936"/>
    </location>
</feature>
<feature type="compositionally biased region" description="Basic and acidic residues" evidence="2">
    <location>
        <begin position="1"/>
        <end position="28"/>
    </location>
</feature>
<feature type="compositionally biased region" description="Basic and acidic residues" evidence="2">
    <location>
        <begin position="125"/>
        <end position="142"/>
    </location>
</feature>
<evidence type="ECO:0000313" key="7">
    <source>
        <dbReference type="Proteomes" id="UP001152797"/>
    </source>
</evidence>
<feature type="region of interest" description="Disordered" evidence="2">
    <location>
        <begin position="172"/>
        <end position="200"/>
    </location>
</feature>
<evidence type="ECO:0000313" key="4">
    <source>
        <dbReference type="EMBL" id="CAI4002601.1"/>
    </source>
</evidence>
<feature type="zinc finger region" description="C3H1-type" evidence="1">
    <location>
        <begin position="520"/>
        <end position="547"/>
    </location>
</feature>
<name>A0A9P1D490_9DINO</name>
<feature type="domain" description="C3H1-type" evidence="3">
    <location>
        <begin position="520"/>
        <end position="547"/>
    </location>
</feature>
<feature type="compositionally biased region" description="Gly residues" evidence="2">
    <location>
        <begin position="475"/>
        <end position="486"/>
    </location>
</feature>
<proteinExistence type="predicted"/>
<dbReference type="GO" id="GO:0003676">
    <property type="term" value="F:nucleic acid binding"/>
    <property type="evidence" value="ECO:0007669"/>
    <property type="project" value="InterPro"/>
</dbReference>
<dbReference type="AlphaFoldDB" id="A0A9P1D490"/>
<dbReference type="Gene3D" id="3.30.420.10">
    <property type="entry name" value="Ribonuclease H-like superfamily/Ribonuclease H"/>
    <property type="match status" value="1"/>
</dbReference>
<feature type="compositionally biased region" description="Basic and acidic residues" evidence="2">
    <location>
        <begin position="910"/>
        <end position="936"/>
    </location>
</feature>
<dbReference type="InterPro" id="IPR036397">
    <property type="entry name" value="RNaseH_sf"/>
</dbReference>
<feature type="region of interest" description="Disordered" evidence="2">
    <location>
        <begin position="435"/>
        <end position="524"/>
    </location>
</feature>
<dbReference type="InterPro" id="IPR012337">
    <property type="entry name" value="RNaseH-like_sf"/>
</dbReference>
<dbReference type="OrthoDB" id="411372at2759"/>
<keyword evidence="1" id="KW-0479">Metal-binding</keyword>
<dbReference type="GO" id="GO:0008270">
    <property type="term" value="F:zinc ion binding"/>
    <property type="evidence" value="ECO:0007669"/>
    <property type="project" value="UniProtKB-KW"/>
</dbReference>
<evidence type="ECO:0000259" key="3">
    <source>
        <dbReference type="PROSITE" id="PS50103"/>
    </source>
</evidence>
<dbReference type="PROSITE" id="PS50103">
    <property type="entry name" value="ZF_C3H1"/>
    <property type="match status" value="1"/>
</dbReference>
<comment type="caution">
    <text evidence="4">The sequence shown here is derived from an EMBL/GenBank/DDBJ whole genome shotgun (WGS) entry which is preliminary data.</text>
</comment>
<dbReference type="InterPro" id="IPR000571">
    <property type="entry name" value="Znf_CCCH"/>
</dbReference>
<keyword evidence="1" id="KW-0862">Zinc</keyword>
<feature type="region of interest" description="Disordered" evidence="2">
    <location>
        <begin position="626"/>
        <end position="670"/>
    </location>
</feature>
<dbReference type="Gene3D" id="4.10.1000.10">
    <property type="entry name" value="Zinc finger, CCCH-type"/>
    <property type="match status" value="1"/>
</dbReference>
<feature type="compositionally biased region" description="Basic and acidic residues" evidence="2">
    <location>
        <begin position="656"/>
        <end position="670"/>
    </location>
</feature>
<protein>
    <submittedName>
        <fullName evidence="6">Copia protein</fullName>
    </submittedName>
</protein>
<gene>
    <name evidence="4" type="ORF">C1SCF055_LOCUS28544</name>
</gene>
<evidence type="ECO:0000256" key="2">
    <source>
        <dbReference type="SAM" id="MobiDB-lite"/>
    </source>
</evidence>
<evidence type="ECO:0000256" key="1">
    <source>
        <dbReference type="PROSITE-ProRule" id="PRU00723"/>
    </source>
</evidence>
<sequence>MPRGERGGKKTKKSKELAEATIRGEHVPKSAPSSSSGLERLRRVSERDASKALNLNEPKAAPDSVVPVVTSETRSLPKSVVTSEIRSVPARAVPKAVVAPVTPPKVAGTPSEFVEVAVEPEFPDFEPRDKPRLSEAVPEKLGKPVVNPPKPVAPFVASSVVPGIPQASSVVASSSSQGFRVPPKKRPAEPPFESSASMPKSVVREIPKPPASAPSSVAKTIGVAPAIQEYRVSIDFNKVLNVQQAGDAEFRDGIHPVNWIEQGRFSATLQTRTFESCWHVHGPDPSIVGNLAAQAASSEMRAEAASAVAGVRMEAAQAVVDARLSAEVSRREAVEAVAQAQMNAESTRIGADSPSALKHWYDKVVYILSQLPLNQRPTEELMSQWIYTTLKKHPLLRRVIDKYHDSALGSYHRSFDAIWKGVEKALLEAQYGANAQSVRDDLKRGPQGKRTAMPGTKGDGKTKDTKTNPNKTGKGSTGGTGKGSGNQGAQAKPKEKPGPSTKGGPTDQGKGKTRPLTPDEKAKSPCIYFMKNRCMRGNQCPYSHAVSTTPQPKPKASSGPGLVAKAAAVAILATPTAATALSSTPAQYLELVGNTGAGEDLASVEALRRQGLDVDQFVTQTSNPDVFEDAADPVSSAGSRGKEHVNPVPGAGGMSEKVEHGNPREDDQGKIKVVSDRAPEIKSALRNLGFASEPAAPYQKIKNALAESTIRTITGMTSSILIHSGIELQYWPLAQKYLEWAYNITAPARGIETDSEENLSRYEKAMGYSIDCFMVPFGALVWYKDPDPYSYGPKGEPALFLGAELTDGMLFKGCYRVWPLEQFQSGVFKEHVSRTIAIPNGQWKFAALTPQSVPALDPIADQELDVLDGGNSEGYSPSIASHDLNDKDCKEFWDSVGRDDPAPGAGGPTEESRFNKLLDEVEPPRARGKDAEEEVPKAVETTAAEEDFFGLSTPVTGKELSAMELEELFSHPQGKDKIKEEADEMRLLQVWDDDDVHEVEELRSQARKEGWKVHIAEAMPIGSIKNSESKDKAKLKVRLVFRGDGARDENNQLALFRELKSIPATIATINLVLWYGLRVNNIVQIADARKAYLQAPIRSETPTYVILPREAWQPSWHRKKKGCGKAVESHVRTSHIWGRLDPVLGRNCSHPTSR</sequence>